<comment type="similarity">
    <text evidence="1">Belongs to the indoleamine 2,3-dioxygenase family.</text>
</comment>
<proteinExistence type="inferred from homology"/>
<reference evidence="4 5" key="1">
    <citation type="submission" date="2023-04" db="EMBL/GenBank/DDBJ databases">
        <title>Genome of Basidiobolus ranarum AG-B5.</title>
        <authorList>
            <person name="Stajich J.E."/>
            <person name="Carter-House D."/>
            <person name="Gryganskyi A."/>
        </authorList>
    </citation>
    <scope>NUCLEOTIDE SEQUENCE [LARGE SCALE GENOMIC DNA]</scope>
    <source>
        <strain evidence="4 5">AG-B5</strain>
    </source>
</reference>
<dbReference type="Proteomes" id="UP001479436">
    <property type="component" value="Unassembled WGS sequence"/>
</dbReference>
<dbReference type="InterPro" id="IPR037217">
    <property type="entry name" value="Trp/Indoleamine_2_3_dOase-like"/>
</dbReference>
<evidence type="ECO:0000256" key="1">
    <source>
        <dbReference type="ARBA" id="ARBA00007119"/>
    </source>
</evidence>
<dbReference type="Gene3D" id="1.20.58.480">
    <property type="match status" value="2"/>
</dbReference>
<accession>A0ABR2VUI6</accession>
<name>A0ABR2VUI6_9FUNG</name>
<evidence type="ECO:0000256" key="2">
    <source>
        <dbReference type="ARBA" id="ARBA00022723"/>
    </source>
</evidence>
<dbReference type="PANTHER" id="PTHR28657">
    <property type="entry name" value="INDOLEAMINE 2,3-DIOXYGENASE"/>
    <property type="match status" value="1"/>
</dbReference>
<sequence length="499" mass="55670">MAVTTGPIPCLEEYGISEECGFLPASPPLERLPNPYFQCWENAIHNFNHLLLAGKLREIIRKFPVLDTSVLSTEAELQRAFVVLSILTHGYVWGKQEPISEMLPPMLAIPFCAVAERLEMSPVVCNAAVVTWNWKILDPEGPLDLSNLATLHTFTGSIDESWFYLITTAIEGKSGRCLTAILNAMHAIEESSDEQFIYWMRELASAMEEIRGILIRMYDKCDPYIFYWKVRAYLAGWKNMADAGLPHGVLYQGVDDLDLPKNFDPSQLTQRYRKYAGGSAGQSGLVHALDVALGVHHDITVESTNSADEEEKELAREGQHTNFFNEMRQYMPGKHRKFLEALERAPSIHKYVMSRSKSILDSSKTEAATVVEAFNECLDQLKLFRNSHIQMVTRYIVLPAKKGPAGTPIGVGMVDPANPTTQPHSQQQKHHGMGILYPQTSPIVSGNAPPPHGLARLVGDEKIVRGTGGTDVIPFLKQARDDVVDTKIVTVENRKINNC</sequence>
<keyword evidence="5" id="KW-1185">Reference proteome</keyword>
<organism evidence="4 5">
    <name type="scientific">Basidiobolus ranarum</name>
    <dbReference type="NCBI Taxonomy" id="34480"/>
    <lineage>
        <taxon>Eukaryota</taxon>
        <taxon>Fungi</taxon>
        <taxon>Fungi incertae sedis</taxon>
        <taxon>Zoopagomycota</taxon>
        <taxon>Entomophthoromycotina</taxon>
        <taxon>Basidiobolomycetes</taxon>
        <taxon>Basidiobolales</taxon>
        <taxon>Basidiobolaceae</taxon>
        <taxon>Basidiobolus</taxon>
    </lineage>
</organism>
<keyword evidence="4" id="KW-0560">Oxidoreductase</keyword>
<evidence type="ECO:0000313" key="4">
    <source>
        <dbReference type="EMBL" id="KAK9702691.1"/>
    </source>
</evidence>
<dbReference type="EMBL" id="JASJQH010007703">
    <property type="protein sequence ID" value="KAK9702691.1"/>
    <property type="molecule type" value="Genomic_DNA"/>
</dbReference>
<dbReference type="PANTHER" id="PTHR28657:SF5">
    <property type="entry name" value="INDOLEAMINE 2,3-DIOXYGENASE"/>
    <property type="match status" value="1"/>
</dbReference>
<keyword evidence="2" id="KW-0479">Metal-binding</keyword>
<dbReference type="GO" id="GO:0033754">
    <property type="term" value="F:indoleamine 2,3-dioxygenase activity"/>
    <property type="evidence" value="ECO:0007669"/>
    <property type="project" value="UniProtKB-EC"/>
</dbReference>
<gene>
    <name evidence="4" type="primary">BNA2_3</name>
    <name evidence="4" type="ORF">K7432_011112</name>
</gene>
<dbReference type="EC" id="1.13.11.52" evidence="4"/>
<dbReference type="Pfam" id="PF01231">
    <property type="entry name" value="IDO"/>
    <property type="match status" value="1"/>
</dbReference>
<protein>
    <submittedName>
        <fullName evidence="4">Tryptophan 2,3- dioxygenase</fullName>
        <ecNumber evidence="4">1.13.11.52</ecNumber>
    </submittedName>
</protein>
<keyword evidence="4" id="KW-0223">Dioxygenase</keyword>
<comment type="caution">
    <text evidence="4">The sequence shown here is derived from an EMBL/GenBank/DDBJ whole genome shotgun (WGS) entry which is preliminary data.</text>
</comment>
<evidence type="ECO:0000256" key="3">
    <source>
        <dbReference type="ARBA" id="ARBA00023004"/>
    </source>
</evidence>
<dbReference type="SUPFAM" id="SSF140959">
    <property type="entry name" value="Indolic compounds 2,3-dioxygenase-like"/>
    <property type="match status" value="1"/>
</dbReference>
<dbReference type="InterPro" id="IPR000898">
    <property type="entry name" value="Indolamine_dOase"/>
</dbReference>
<keyword evidence="3" id="KW-0408">Iron</keyword>
<evidence type="ECO:0000313" key="5">
    <source>
        <dbReference type="Proteomes" id="UP001479436"/>
    </source>
</evidence>